<evidence type="ECO:0000313" key="2">
    <source>
        <dbReference type="EMBL" id="KAH0506975.1"/>
    </source>
</evidence>
<dbReference type="PANTHER" id="PTHR12202">
    <property type="entry name" value="ESF1 HOMOLOG"/>
    <property type="match status" value="1"/>
</dbReference>
<dbReference type="Proteomes" id="UP000710432">
    <property type="component" value="Unassembled WGS sequence"/>
</dbReference>
<comment type="caution">
    <text evidence="2">The sequence shown here is derived from an EMBL/GenBank/DDBJ whole genome shotgun (WGS) entry which is preliminary data.</text>
</comment>
<accession>A0A8J6G9X0</accession>
<dbReference type="AlphaFoldDB" id="A0A8J6G9X0"/>
<evidence type="ECO:0000256" key="1">
    <source>
        <dbReference type="SAM" id="MobiDB-lite"/>
    </source>
</evidence>
<reference evidence="2" key="1">
    <citation type="submission" date="2020-03" db="EMBL/GenBank/DDBJ databases">
        <title>Studies in the Genomics of Life Span.</title>
        <authorList>
            <person name="Glass D."/>
        </authorList>
    </citation>
    <scope>NUCLEOTIDE SEQUENCE</scope>
    <source>
        <strain evidence="2">LTLLF</strain>
        <tissue evidence="2">Muscle</tissue>
    </source>
</reference>
<gene>
    <name evidence="2" type="ORF">LTLLF_170720</name>
</gene>
<dbReference type="InterPro" id="IPR039754">
    <property type="entry name" value="Esf1"/>
</dbReference>
<dbReference type="GO" id="GO:0006364">
    <property type="term" value="P:rRNA processing"/>
    <property type="evidence" value="ECO:0007669"/>
    <property type="project" value="InterPro"/>
</dbReference>
<feature type="compositionally biased region" description="Basic and acidic residues" evidence="1">
    <location>
        <begin position="99"/>
        <end position="131"/>
    </location>
</feature>
<name>A0A8J6G9X0_MICOH</name>
<organism evidence="2 3">
    <name type="scientific">Microtus ochrogaster</name>
    <name type="common">Prairie vole</name>
    <dbReference type="NCBI Taxonomy" id="79684"/>
    <lineage>
        <taxon>Eukaryota</taxon>
        <taxon>Metazoa</taxon>
        <taxon>Chordata</taxon>
        <taxon>Craniata</taxon>
        <taxon>Vertebrata</taxon>
        <taxon>Euteleostomi</taxon>
        <taxon>Mammalia</taxon>
        <taxon>Eutheria</taxon>
        <taxon>Euarchontoglires</taxon>
        <taxon>Glires</taxon>
        <taxon>Rodentia</taxon>
        <taxon>Myomorpha</taxon>
        <taxon>Muroidea</taxon>
        <taxon>Cricetidae</taxon>
        <taxon>Arvicolinae</taxon>
        <taxon>Microtus</taxon>
    </lineage>
</organism>
<dbReference type="GO" id="GO:0003723">
    <property type="term" value="F:RNA binding"/>
    <property type="evidence" value="ECO:0007669"/>
    <property type="project" value="TreeGrafter"/>
</dbReference>
<protein>
    <submittedName>
        <fullName evidence="2">ESF1-like protein</fullName>
    </submittedName>
</protein>
<dbReference type="PANTHER" id="PTHR12202:SF0">
    <property type="entry name" value="ESF1 HOMOLOG"/>
    <property type="match status" value="1"/>
</dbReference>
<dbReference type="EMBL" id="JAATJU010023800">
    <property type="protein sequence ID" value="KAH0506975.1"/>
    <property type="molecule type" value="Genomic_DNA"/>
</dbReference>
<feature type="region of interest" description="Disordered" evidence="1">
    <location>
        <begin position="78"/>
        <end position="131"/>
    </location>
</feature>
<proteinExistence type="predicted"/>
<sequence>MSSKQEIMNDQRFRRVSKDPRFWEMPEKDRKVKIDKRFRAMFHDKKFKLNYAVDKRGCPITHSTTEDLKHFYDLSDSNSDLSDEESKVLNQKKVKQKKKQTEKEVKSKMLIEEKKKETKNVDQKDPINKND</sequence>
<evidence type="ECO:0000313" key="3">
    <source>
        <dbReference type="Proteomes" id="UP000710432"/>
    </source>
</evidence>